<gene>
    <name evidence="6" type="ORF">F1189_19460</name>
</gene>
<comment type="caution">
    <text evidence="6">The sequence shown here is derived from an EMBL/GenBank/DDBJ whole genome shotgun (WGS) entry which is preliminary data.</text>
</comment>
<dbReference type="RefSeq" id="WP_150042535.1">
    <property type="nucleotide sequence ID" value="NZ_OW485601.1"/>
</dbReference>
<dbReference type="EMBL" id="VWPK01000033">
    <property type="protein sequence ID" value="KAA5610405.1"/>
    <property type="molecule type" value="Genomic_DNA"/>
</dbReference>
<keyword evidence="2 5" id="KW-0812">Transmembrane</keyword>
<evidence type="ECO:0000313" key="6">
    <source>
        <dbReference type="EMBL" id="KAA5610405.1"/>
    </source>
</evidence>
<accession>A0A5M6ISF4</accession>
<keyword evidence="7" id="KW-1185">Reference proteome</keyword>
<evidence type="ECO:0000256" key="4">
    <source>
        <dbReference type="ARBA" id="ARBA00023136"/>
    </source>
</evidence>
<protein>
    <submittedName>
        <fullName evidence="6">DUF1656 domain-containing protein</fullName>
    </submittedName>
</protein>
<dbReference type="OrthoDB" id="7021192at2"/>
<proteinExistence type="predicted"/>
<evidence type="ECO:0000256" key="1">
    <source>
        <dbReference type="ARBA" id="ARBA00022475"/>
    </source>
</evidence>
<evidence type="ECO:0000256" key="2">
    <source>
        <dbReference type="ARBA" id="ARBA00022692"/>
    </source>
</evidence>
<organism evidence="6 7">
    <name type="scientific">Rhodovastum atsumiense</name>
    <dbReference type="NCBI Taxonomy" id="504468"/>
    <lineage>
        <taxon>Bacteria</taxon>
        <taxon>Pseudomonadati</taxon>
        <taxon>Pseudomonadota</taxon>
        <taxon>Alphaproteobacteria</taxon>
        <taxon>Acetobacterales</taxon>
        <taxon>Acetobacteraceae</taxon>
        <taxon>Rhodovastum</taxon>
    </lineage>
</organism>
<keyword evidence="1" id="KW-1003">Cell membrane</keyword>
<evidence type="ECO:0000256" key="5">
    <source>
        <dbReference type="SAM" id="Phobius"/>
    </source>
</evidence>
<feature type="transmembrane region" description="Helical" evidence="5">
    <location>
        <begin position="46"/>
        <end position="64"/>
    </location>
</feature>
<feature type="transmembrane region" description="Helical" evidence="5">
    <location>
        <begin position="12"/>
        <end position="34"/>
    </location>
</feature>
<name>A0A5M6ISF4_9PROT</name>
<dbReference type="InterPro" id="IPR012451">
    <property type="entry name" value="DUF1656"/>
</dbReference>
<sequence length="71" mass="7739">MIVDFNFGGVFIPGLVVLAFIALIATIATMRCFAATGISRLFAYRPLVEIATFLIICGLLMQYLPLIGRLS</sequence>
<dbReference type="Pfam" id="PF07869">
    <property type="entry name" value="DUF1656"/>
    <property type="match status" value="1"/>
</dbReference>
<keyword evidence="3 5" id="KW-1133">Transmembrane helix</keyword>
<reference evidence="6 7" key="1">
    <citation type="submission" date="2019-09" db="EMBL/GenBank/DDBJ databases">
        <title>Genome sequence of Rhodovastum atsumiense, a diverse member of the Acetobacteraceae family of non-sulfur purple photosynthetic bacteria.</title>
        <authorList>
            <person name="Meyer T."/>
            <person name="Kyndt J."/>
        </authorList>
    </citation>
    <scope>NUCLEOTIDE SEQUENCE [LARGE SCALE GENOMIC DNA]</scope>
    <source>
        <strain evidence="6 7">DSM 21279</strain>
    </source>
</reference>
<dbReference type="AlphaFoldDB" id="A0A5M6ISF4"/>
<keyword evidence="4 5" id="KW-0472">Membrane</keyword>
<evidence type="ECO:0000313" key="7">
    <source>
        <dbReference type="Proteomes" id="UP000325255"/>
    </source>
</evidence>
<dbReference type="Proteomes" id="UP000325255">
    <property type="component" value="Unassembled WGS sequence"/>
</dbReference>
<evidence type="ECO:0000256" key="3">
    <source>
        <dbReference type="ARBA" id="ARBA00022989"/>
    </source>
</evidence>